<dbReference type="InterPro" id="IPR010982">
    <property type="entry name" value="Lambda_DNA-bd_dom_sf"/>
</dbReference>
<dbReference type="AlphaFoldDB" id="H5TKA5"/>
<protein>
    <submittedName>
        <fullName evidence="2">Xre family DNA-binding protein</fullName>
    </submittedName>
</protein>
<proteinExistence type="predicted"/>
<accession>H5TKA5</accession>
<dbReference type="Proteomes" id="UP000005038">
    <property type="component" value="Unassembled WGS sequence"/>
</dbReference>
<dbReference type="InterPro" id="IPR001387">
    <property type="entry name" value="Cro/C1-type_HTH"/>
</dbReference>
<gene>
    <name evidence="2" type="ORF">GOOTI_087_00370</name>
</gene>
<dbReference type="PROSITE" id="PS50943">
    <property type="entry name" value="HTH_CROC1"/>
    <property type="match status" value="1"/>
</dbReference>
<dbReference type="SMART" id="SM00530">
    <property type="entry name" value="HTH_XRE"/>
    <property type="match status" value="1"/>
</dbReference>
<dbReference type="SUPFAM" id="SSF47413">
    <property type="entry name" value="lambda repressor-like DNA-binding domains"/>
    <property type="match status" value="1"/>
</dbReference>
<dbReference type="OrthoDB" id="3188736at2"/>
<dbReference type="Pfam" id="PF01381">
    <property type="entry name" value="HTH_3"/>
    <property type="match status" value="1"/>
</dbReference>
<feature type="domain" description="HTH cro/C1-type" evidence="1">
    <location>
        <begin position="13"/>
        <end position="67"/>
    </location>
</feature>
<comment type="caution">
    <text evidence="2">The sequence shown here is derived from an EMBL/GenBank/DDBJ whole genome shotgun (WGS) entry which is preliminary data.</text>
</comment>
<keyword evidence="2" id="KW-0238">DNA-binding</keyword>
<dbReference type="Gene3D" id="1.10.260.40">
    <property type="entry name" value="lambda repressor-like DNA-binding domains"/>
    <property type="match status" value="1"/>
</dbReference>
<dbReference type="EMBL" id="BAFB01000087">
    <property type="protein sequence ID" value="GAB33913.1"/>
    <property type="molecule type" value="Genomic_DNA"/>
</dbReference>
<dbReference type="STRING" id="1108044.GOOTI_087_00370"/>
<keyword evidence="3" id="KW-1185">Reference proteome</keyword>
<reference evidence="2" key="1">
    <citation type="submission" date="2012-02" db="EMBL/GenBank/DDBJ databases">
        <title>Whole genome shotgun sequence of Gordonia otitidis NBRC 100426.</title>
        <authorList>
            <person name="Yoshida I."/>
            <person name="Hosoyama A."/>
            <person name="Tsuchikane K."/>
            <person name="Katsumata H."/>
            <person name="Yamazaki S."/>
            <person name="Fujita N."/>
        </authorList>
    </citation>
    <scope>NUCLEOTIDE SEQUENCE [LARGE SCALE GENOMIC DNA]</scope>
    <source>
        <strain evidence="2">NBRC 100426</strain>
    </source>
</reference>
<dbReference type="RefSeq" id="WP_007238155.1">
    <property type="nucleotide sequence ID" value="NZ_BAFB01000087.1"/>
</dbReference>
<dbReference type="CDD" id="cd00093">
    <property type="entry name" value="HTH_XRE"/>
    <property type="match status" value="1"/>
</dbReference>
<name>H5TKA5_GORO1</name>
<organism evidence="2 3">
    <name type="scientific">Gordonia otitidis (strain DSM 44809 / CCUG 52243 / JCM 12355 / NBRC 100426 / IFM 10032)</name>
    <dbReference type="NCBI Taxonomy" id="1108044"/>
    <lineage>
        <taxon>Bacteria</taxon>
        <taxon>Bacillati</taxon>
        <taxon>Actinomycetota</taxon>
        <taxon>Actinomycetes</taxon>
        <taxon>Mycobacteriales</taxon>
        <taxon>Gordoniaceae</taxon>
        <taxon>Gordonia</taxon>
    </lineage>
</organism>
<sequence>MAMLLREALGDSLRRVRTQQGRTLREVSTNARVSLGYLSEVERGQKEASSELLAAICDALDVEIADLLLDVGSAMRPATADADAMALAGDAGLASTKVVIPSPDSHHATALAAA</sequence>
<dbReference type="GO" id="GO:0003677">
    <property type="term" value="F:DNA binding"/>
    <property type="evidence" value="ECO:0007669"/>
    <property type="project" value="UniProtKB-KW"/>
</dbReference>
<evidence type="ECO:0000259" key="1">
    <source>
        <dbReference type="PROSITE" id="PS50943"/>
    </source>
</evidence>
<evidence type="ECO:0000313" key="2">
    <source>
        <dbReference type="EMBL" id="GAB33913.1"/>
    </source>
</evidence>
<evidence type="ECO:0000313" key="3">
    <source>
        <dbReference type="Proteomes" id="UP000005038"/>
    </source>
</evidence>